<evidence type="ECO:0000313" key="2">
    <source>
        <dbReference type="EMBL" id="WFL77583.1"/>
    </source>
</evidence>
<dbReference type="InterPro" id="IPR048623">
    <property type="entry name" value="SDR-like_proteobact"/>
</dbReference>
<dbReference type="Pfam" id="PF21777">
    <property type="entry name" value="SDR-like"/>
    <property type="match status" value="1"/>
</dbReference>
<keyword evidence="3" id="KW-1185">Reference proteome</keyword>
<dbReference type="RefSeq" id="WP_278016276.1">
    <property type="nucleotide sequence ID" value="NZ_CP121106.1"/>
</dbReference>
<sequence length="104" mass="11095">MQAVLSVETLPECAIDAAAQFMNVHLASVRSLLADEADALAIVLPSAPRDHDDWRRAVARDLARAHAPARVNVVGTSQESQRIALLGYLEGAPGITGQYLPGHE</sequence>
<dbReference type="EMBL" id="CP121106">
    <property type="protein sequence ID" value="WFL77583.1"/>
    <property type="molecule type" value="Genomic_DNA"/>
</dbReference>
<proteinExistence type="predicted"/>
<protein>
    <recommendedName>
        <fullName evidence="1">Short chain dehydrogenase-like proteobacteria domain-containing protein</fullName>
    </recommendedName>
</protein>
<reference evidence="2 3" key="1">
    <citation type="submission" date="2023-03" db="EMBL/GenBank/DDBJ databases">
        <title>Altererythrobacter sp. CAU 1644 isolated from sand.</title>
        <authorList>
            <person name="Kim W."/>
        </authorList>
    </citation>
    <scope>NUCLEOTIDE SEQUENCE [LARGE SCALE GENOMIC DNA]</scope>
    <source>
        <strain evidence="2 3">CAU 1644</strain>
    </source>
</reference>
<organism evidence="2 3">
    <name type="scientific">Altererythrobacter arenosus</name>
    <dbReference type="NCBI Taxonomy" id="3032592"/>
    <lineage>
        <taxon>Bacteria</taxon>
        <taxon>Pseudomonadati</taxon>
        <taxon>Pseudomonadota</taxon>
        <taxon>Alphaproteobacteria</taxon>
        <taxon>Sphingomonadales</taxon>
        <taxon>Erythrobacteraceae</taxon>
        <taxon>Altererythrobacter</taxon>
    </lineage>
</organism>
<feature type="domain" description="Short chain dehydrogenase-like proteobacteria" evidence="1">
    <location>
        <begin position="5"/>
        <end position="101"/>
    </location>
</feature>
<dbReference type="Proteomes" id="UP001215827">
    <property type="component" value="Chromosome"/>
</dbReference>
<name>A0ABY8FUG7_9SPHN</name>
<accession>A0ABY8FUG7</accession>
<evidence type="ECO:0000259" key="1">
    <source>
        <dbReference type="Pfam" id="PF21777"/>
    </source>
</evidence>
<evidence type="ECO:0000313" key="3">
    <source>
        <dbReference type="Proteomes" id="UP001215827"/>
    </source>
</evidence>
<gene>
    <name evidence="2" type="ORF">P7228_00530</name>
</gene>